<name>A0AAE7NNE5_9BRAD</name>
<gene>
    <name evidence="1" type="ORF">WN72_24460</name>
</gene>
<evidence type="ECO:0000313" key="2">
    <source>
        <dbReference type="Proteomes" id="UP000594015"/>
    </source>
</evidence>
<organism evidence="1 2">
    <name type="scientific">Bradyrhizobium arachidis</name>
    <dbReference type="NCBI Taxonomy" id="858423"/>
    <lineage>
        <taxon>Bacteria</taxon>
        <taxon>Pseudomonadati</taxon>
        <taxon>Pseudomonadota</taxon>
        <taxon>Alphaproteobacteria</taxon>
        <taxon>Hyphomicrobiales</taxon>
        <taxon>Nitrobacteraceae</taxon>
        <taxon>Bradyrhizobium</taxon>
    </lineage>
</organism>
<evidence type="ECO:0000313" key="1">
    <source>
        <dbReference type="EMBL" id="QOZ69118.1"/>
    </source>
</evidence>
<dbReference type="Proteomes" id="UP000594015">
    <property type="component" value="Chromosome"/>
</dbReference>
<sequence length="169" mass="19245">MGWVRPDDIIARYLRLRSLRFNNNYLLQLDDDFSDALKNLTAKSTDTSTPFWLIIKNTNATPVNFLAYTLISDTPLDNVYDDNDRVLWEKSDRIFSSLREYKQVRGHPEPFSLTINPGTTVLAGIYPNVTKATKSDGYYPVGLFSAQLKNHFQLETGDILALGLIPGRR</sequence>
<dbReference type="KEGG" id="barh:WN72_24460"/>
<dbReference type="EMBL" id="CP030050">
    <property type="protein sequence ID" value="QOZ69118.1"/>
    <property type="molecule type" value="Genomic_DNA"/>
</dbReference>
<reference evidence="1 2" key="1">
    <citation type="submission" date="2018-06" db="EMBL/GenBank/DDBJ databases">
        <title>Comparative genomics of Bradyrhizobium nodulating Arachidis hypogaea.</title>
        <authorList>
            <person name="Li Y."/>
        </authorList>
    </citation>
    <scope>NUCLEOTIDE SEQUENCE [LARGE SCALE GENOMIC DNA]</scope>
    <source>
        <strain evidence="1 2">CCBAU 051107</strain>
    </source>
</reference>
<dbReference type="AlphaFoldDB" id="A0AAE7NNE5"/>
<proteinExistence type="predicted"/>
<protein>
    <submittedName>
        <fullName evidence="1">Uncharacterized protein</fullName>
    </submittedName>
</protein>
<accession>A0AAE7NNE5</accession>